<dbReference type="SUPFAM" id="SSF48452">
    <property type="entry name" value="TPR-like"/>
    <property type="match status" value="1"/>
</dbReference>
<name>A0A200J5Z9_9ENTE</name>
<dbReference type="PROSITE" id="PS50943">
    <property type="entry name" value="HTH_CROC1"/>
    <property type="match status" value="1"/>
</dbReference>
<organism evidence="2">
    <name type="scientific">Candidatus Enterococcus dunnyi</name>
    <dbReference type="NCBI Taxonomy" id="1834192"/>
    <lineage>
        <taxon>Bacteria</taxon>
        <taxon>Bacillati</taxon>
        <taxon>Bacillota</taxon>
        <taxon>Bacilli</taxon>
        <taxon>Lactobacillales</taxon>
        <taxon>Enterococcaceae</taxon>
        <taxon>Enterococcus</taxon>
    </lineage>
</organism>
<protein>
    <recommendedName>
        <fullName evidence="1">HTH cro/C1-type domain-containing protein</fullName>
    </recommendedName>
</protein>
<evidence type="ECO:0000259" key="1">
    <source>
        <dbReference type="PROSITE" id="PS50943"/>
    </source>
</evidence>
<dbReference type="GO" id="GO:0003677">
    <property type="term" value="F:DNA binding"/>
    <property type="evidence" value="ECO:0007669"/>
    <property type="project" value="InterPro"/>
</dbReference>
<dbReference type="InterPro" id="IPR010982">
    <property type="entry name" value="Lambda_DNA-bd_dom_sf"/>
</dbReference>
<dbReference type="SMART" id="SM00530">
    <property type="entry name" value="HTH_XRE"/>
    <property type="match status" value="1"/>
</dbReference>
<evidence type="ECO:0000313" key="2">
    <source>
        <dbReference type="EMBL" id="OUZ32686.1"/>
    </source>
</evidence>
<sequence>MIQYGKTLKMIRKSRGFSQAALCKGIMSRSNLSRFENQLYVPSFDKVLQLLERLTVTLDEFVYIDRGFLPSKYDYFYKKLIQAENYRQKEELTEVAKQIAEYKEESIQFYELFLLSQFALLENDLPAILTKEDISNYMRPVLFEIENWLFYDFRRLNNFIQLFELDEAIFLYDRAITEFGKYEGFPKENNIKIHLSLNLGQLLLEQQQLVKAETYFNRAKQYARQQNKLYQELLSDLFIEKIIQQKKQLSLKDPLPTMLAYMKQIGYDAVVHSLMTYTE</sequence>
<feature type="domain" description="HTH cro/C1-type" evidence="1">
    <location>
        <begin position="8"/>
        <end position="61"/>
    </location>
</feature>
<dbReference type="Proteomes" id="UP000196151">
    <property type="component" value="Chromosome"/>
</dbReference>
<reference evidence="3" key="3">
    <citation type="submission" date="2024-03" db="EMBL/GenBank/DDBJ databases">
        <title>The Genome Sequence of Enterococcus sp. DIV0238c.</title>
        <authorList>
            <consortium name="The Broad Institute Genomics Platform"/>
            <consortium name="The Broad Institute Microbial Omics Core"/>
            <consortium name="The Broad Institute Genomic Center for Infectious Diseases"/>
            <person name="Earl A."/>
            <person name="Manson A."/>
            <person name="Gilmore M."/>
            <person name="Schwartman J."/>
            <person name="Shea T."/>
            <person name="Abouelleil A."/>
            <person name="Cao P."/>
            <person name="Chapman S."/>
            <person name="Cusick C."/>
            <person name="Young S."/>
            <person name="Neafsey D."/>
            <person name="Nusbaum C."/>
            <person name="Birren B."/>
        </authorList>
    </citation>
    <scope>NUCLEOTIDE SEQUENCE</scope>
    <source>
        <strain evidence="3">9D6_DIV0238</strain>
    </source>
</reference>
<dbReference type="CDD" id="cd00093">
    <property type="entry name" value="HTH_XRE"/>
    <property type="match status" value="1"/>
</dbReference>
<accession>A0A200J5Z9</accession>
<dbReference type="RefSeq" id="WP_176372810.1">
    <property type="nucleotide sequence ID" value="NZ_CP147246.1"/>
</dbReference>
<dbReference type="InterPro" id="IPR053163">
    <property type="entry name" value="HTH-type_regulator_Rgg"/>
</dbReference>
<proteinExistence type="predicted"/>
<gene>
    <name evidence="2" type="ORF">A5889_001395</name>
    <name evidence="3" type="ORF">A5889_001682</name>
</gene>
<reference evidence="3" key="2">
    <citation type="submission" date="2017-05" db="EMBL/GenBank/DDBJ databases">
        <authorList>
            <consortium name="The Broad Institute Genomics Platform"/>
            <consortium name="The Broad Institute Genomic Center for Infectious Diseases"/>
            <person name="Earl A."/>
            <person name="Manson A."/>
            <person name="Schwartman J."/>
            <person name="Gilmore M."/>
            <person name="Abouelleil A."/>
            <person name="Cao P."/>
            <person name="Chapman S."/>
            <person name="Cusick C."/>
            <person name="Shea T."/>
            <person name="Young S."/>
            <person name="Neafsey D."/>
            <person name="Nusbaum C."/>
            <person name="Birren B."/>
        </authorList>
    </citation>
    <scope>NUCLEOTIDE SEQUENCE</scope>
    <source>
        <strain evidence="3">9D6_DIV0238</strain>
    </source>
</reference>
<dbReference type="InterPro" id="IPR011990">
    <property type="entry name" value="TPR-like_helical_dom_sf"/>
</dbReference>
<dbReference type="Pfam" id="PF21259">
    <property type="entry name" value="Rgg_C"/>
    <property type="match status" value="1"/>
</dbReference>
<reference evidence="2" key="1">
    <citation type="submission" date="2017-05" db="EMBL/GenBank/DDBJ databases">
        <title>The Genome Sequence of Enterococcus sp. 9D6_DIV0238.</title>
        <authorList>
            <consortium name="The Broad Institute Genomics Platform"/>
            <consortium name="The Broad Institute Genomic Center for Infectious Diseases"/>
            <person name="Earl A."/>
            <person name="Manson A."/>
            <person name="Schwartman J."/>
            <person name="Gilmore M."/>
            <person name="Abouelleil A."/>
            <person name="Cao P."/>
            <person name="Chapman S."/>
            <person name="Cusick C."/>
            <person name="Shea T."/>
            <person name="Young S."/>
            <person name="Neafsey D."/>
            <person name="Nusbaum C."/>
            <person name="Birren B."/>
        </authorList>
    </citation>
    <scope>NUCLEOTIDE SEQUENCE [LARGE SCALE GENOMIC DNA]</scope>
    <source>
        <strain evidence="2">9D6_DIV0238</strain>
    </source>
</reference>
<dbReference type="SUPFAM" id="SSF47413">
    <property type="entry name" value="lambda repressor-like DNA-binding domains"/>
    <property type="match status" value="1"/>
</dbReference>
<dbReference type="Pfam" id="PF01381">
    <property type="entry name" value="HTH_3"/>
    <property type="match status" value="1"/>
</dbReference>
<dbReference type="EMBL" id="CP147246">
    <property type="protein sequence ID" value="WYJ94180.1"/>
    <property type="molecule type" value="Genomic_DNA"/>
</dbReference>
<dbReference type="InterPro" id="IPR010057">
    <property type="entry name" value="Transcription_activator_Rgg_C"/>
</dbReference>
<dbReference type="InterPro" id="IPR001387">
    <property type="entry name" value="Cro/C1-type_HTH"/>
</dbReference>
<dbReference type="PANTHER" id="PTHR37038">
    <property type="entry name" value="TRANSCRIPTIONAL REGULATOR-RELATED"/>
    <property type="match status" value="1"/>
</dbReference>
<keyword evidence="4" id="KW-1185">Reference proteome</keyword>
<dbReference type="Gene3D" id="1.25.40.10">
    <property type="entry name" value="Tetratricopeptide repeat domain"/>
    <property type="match status" value="1"/>
</dbReference>
<dbReference type="AlphaFoldDB" id="A0A200J5Z9"/>
<evidence type="ECO:0000313" key="4">
    <source>
        <dbReference type="Proteomes" id="UP000196151"/>
    </source>
</evidence>
<dbReference type="NCBIfam" id="TIGR01716">
    <property type="entry name" value="RGG_Cterm"/>
    <property type="match status" value="1"/>
</dbReference>
<dbReference type="EMBL" id="NIBQ01000002">
    <property type="protein sequence ID" value="OUZ32686.1"/>
    <property type="molecule type" value="Genomic_DNA"/>
</dbReference>
<evidence type="ECO:0000313" key="3">
    <source>
        <dbReference type="EMBL" id="WYJ94180.1"/>
    </source>
</evidence>